<dbReference type="GO" id="GO:0045505">
    <property type="term" value="F:dynein intermediate chain binding"/>
    <property type="evidence" value="ECO:0007669"/>
    <property type="project" value="InterPro"/>
</dbReference>
<evidence type="ECO:0000259" key="1">
    <source>
        <dbReference type="Pfam" id="PF17857"/>
    </source>
</evidence>
<feature type="domain" description="Dynein heavy chain 3 AAA+ lid" evidence="1">
    <location>
        <begin position="3"/>
        <end position="78"/>
    </location>
</feature>
<dbReference type="RefSeq" id="XP_037878084.1">
    <property type="nucleotide sequence ID" value="XM_038022230.1"/>
</dbReference>
<dbReference type="VEuPathDB" id="ToxoDB:EMH_0000300"/>
<protein>
    <recommendedName>
        <fullName evidence="1">Dynein heavy chain 3 AAA+ lid domain-containing protein</fullName>
    </recommendedName>
</protein>
<organism evidence="2 3">
    <name type="scientific">Eimeria mitis</name>
    <dbReference type="NCBI Taxonomy" id="44415"/>
    <lineage>
        <taxon>Eukaryota</taxon>
        <taxon>Sar</taxon>
        <taxon>Alveolata</taxon>
        <taxon>Apicomplexa</taxon>
        <taxon>Conoidasida</taxon>
        <taxon>Coccidia</taxon>
        <taxon>Eucoccidiorida</taxon>
        <taxon>Eimeriorina</taxon>
        <taxon>Eimeriidae</taxon>
        <taxon>Eimeria</taxon>
    </lineage>
</organism>
<gene>
    <name evidence="2" type="ORF">EMH_0000300</name>
</gene>
<dbReference type="PANTHER" id="PTHR22878">
    <property type="entry name" value="DYNEIN HEAVY CHAIN 6, AXONEMAL-LIKE-RELATED"/>
    <property type="match status" value="1"/>
</dbReference>
<reference evidence="2" key="2">
    <citation type="submission" date="2013-10" db="EMBL/GenBank/DDBJ databases">
        <authorList>
            <person name="Aslett M."/>
        </authorList>
    </citation>
    <scope>NUCLEOTIDE SEQUENCE [LARGE SCALE GENOMIC DNA]</scope>
    <source>
        <strain evidence="2">Houghton</strain>
    </source>
</reference>
<evidence type="ECO:0000313" key="2">
    <source>
        <dbReference type="EMBL" id="CDJ35795.1"/>
    </source>
</evidence>
<name>U6KCP4_9EIME</name>
<sequence length="119" mass="14245">MRTPKKFHYIFNMRDLSRIYQGMWNANLPPSIDAKSILRLWRHECLRVFQDRLIEEEEKHYLEHIKLKQIIEDTFPDCSEYALRDPIVWTEFQSALKLLEAEEKADSPVGALHEMSLNQ</sequence>
<dbReference type="EMBL" id="HG733079">
    <property type="protein sequence ID" value="CDJ35795.1"/>
    <property type="molecule type" value="Genomic_DNA"/>
</dbReference>
<keyword evidence="3" id="KW-1185">Reference proteome</keyword>
<dbReference type="PANTHER" id="PTHR22878:SF63">
    <property type="entry name" value="DYNEIN AXONEMAL HEAVY CHAIN 10"/>
    <property type="match status" value="1"/>
</dbReference>
<evidence type="ECO:0000313" key="3">
    <source>
        <dbReference type="Proteomes" id="UP000030744"/>
    </source>
</evidence>
<dbReference type="GO" id="GO:0030286">
    <property type="term" value="C:dynein complex"/>
    <property type="evidence" value="ECO:0007669"/>
    <property type="project" value="InterPro"/>
</dbReference>
<accession>U6KCP4</accession>
<dbReference type="GO" id="GO:0007018">
    <property type="term" value="P:microtubule-based movement"/>
    <property type="evidence" value="ECO:0007669"/>
    <property type="project" value="InterPro"/>
</dbReference>
<dbReference type="Gene3D" id="1.20.920.30">
    <property type="match status" value="1"/>
</dbReference>
<dbReference type="AlphaFoldDB" id="U6KCP4"/>
<dbReference type="OrthoDB" id="10251809at2759"/>
<dbReference type="Proteomes" id="UP000030744">
    <property type="component" value="Unassembled WGS sequence"/>
</dbReference>
<dbReference type="GO" id="GO:0051959">
    <property type="term" value="F:dynein light intermediate chain binding"/>
    <property type="evidence" value="ECO:0007669"/>
    <property type="project" value="InterPro"/>
</dbReference>
<reference evidence="2" key="1">
    <citation type="submission" date="2013-10" db="EMBL/GenBank/DDBJ databases">
        <title>Genomic analysis of the causative agents of coccidiosis in chickens.</title>
        <authorList>
            <person name="Reid A.J."/>
            <person name="Blake D."/>
            <person name="Billington K."/>
            <person name="Browne H."/>
            <person name="Dunn M."/>
            <person name="Hung S."/>
            <person name="Kawahara F."/>
            <person name="Miranda-Saavedra D."/>
            <person name="Mourier T."/>
            <person name="Nagra H."/>
            <person name="Otto T.D."/>
            <person name="Rawlings N."/>
            <person name="Sanchez A."/>
            <person name="Sanders M."/>
            <person name="Subramaniam C."/>
            <person name="Tay Y."/>
            <person name="Dear P."/>
            <person name="Doerig C."/>
            <person name="Gruber A."/>
            <person name="Parkinson J."/>
            <person name="Shirley M."/>
            <person name="Wan K.L."/>
            <person name="Berriman M."/>
            <person name="Tomley F."/>
            <person name="Pain A."/>
        </authorList>
    </citation>
    <scope>NUCLEOTIDE SEQUENCE [LARGE SCALE GENOMIC DNA]</scope>
    <source>
        <strain evidence="2">Houghton</strain>
    </source>
</reference>
<dbReference type="GeneID" id="60403640"/>
<dbReference type="Pfam" id="PF17857">
    <property type="entry name" value="AAA_lid_1"/>
    <property type="match status" value="1"/>
</dbReference>
<dbReference type="InterPro" id="IPR026983">
    <property type="entry name" value="DHC"/>
</dbReference>
<proteinExistence type="predicted"/>
<dbReference type="InterPro" id="IPR041589">
    <property type="entry name" value="DNAH3_AAA_lid_1"/>
</dbReference>